<dbReference type="Proteomes" id="UP000657574">
    <property type="component" value="Unassembled WGS sequence"/>
</dbReference>
<feature type="compositionally biased region" description="Low complexity" evidence="1">
    <location>
        <begin position="284"/>
        <end position="302"/>
    </location>
</feature>
<keyword evidence="4" id="KW-1185">Reference proteome</keyword>
<sequence>MAVVLTNSGGGGSGQAGEVFLQAANETGQDPFTESTANESSVPPSTTPPAEATGRANAVRGVDGAAPGLYAGTRNTPACDVEKQIRFLRADQAKNKAFASVVGVQPSGVPAYLRSLTPVQLRADTRVTGHGYRDGAATSYQAVLQTGTAVLVDSHGVPRVRCACTNPMTPPVAQRSTPKPVGKSWPAYRPSNVVVVAPAARDVEAFVLYDARHDDWFHRERGDDKGSRDQRMKPPAHWVDPVEPPSRSPSSPSAPSSSSPGSSTSSPPSEKPSSGKPSTEKPSSESPASKPPSSEKPSSGKPSTEKPSSEKPASEPPPASERAT</sequence>
<reference evidence="3" key="1">
    <citation type="journal article" date="2014" name="Int. J. Syst. Evol. Microbiol.">
        <title>Complete genome sequence of Corynebacterium casei LMG S-19264T (=DSM 44701T), isolated from a smear-ripened cheese.</title>
        <authorList>
            <consortium name="US DOE Joint Genome Institute (JGI-PGF)"/>
            <person name="Walter F."/>
            <person name="Albersmeier A."/>
            <person name="Kalinowski J."/>
            <person name="Ruckert C."/>
        </authorList>
    </citation>
    <scope>NUCLEOTIDE SEQUENCE</scope>
    <source>
        <strain evidence="3">JCM 3086</strain>
    </source>
</reference>
<feature type="compositionally biased region" description="Basic and acidic residues" evidence="1">
    <location>
        <begin position="218"/>
        <end position="232"/>
    </location>
</feature>
<gene>
    <name evidence="3" type="ORF">GCM10010121_046590</name>
</gene>
<feature type="region of interest" description="Disordered" evidence="1">
    <location>
        <begin position="218"/>
        <end position="324"/>
    </location>
</feature>
<evidence type="ECO:0000313" key="3">
    <source>
        <dbReference type="EMBL" id="GGJ29919.1"/>
    </source>
</evidence>
<dbReference type="Pfam" id="PF20568">
    <property type="entry name" value="DUF6777"/>
    <property type="match status" value="1"/>
</dbReference>
<reference evidence="3" key="2">
    <citation type="submission" date="2020-09" db="EMBL/GenBank/DDBJ databases">
        <authorList>
            <person name="Sun Q."/>
            <person name="Ohkuma M."/>
        </authorList>
    </citation>
    <scope>NUCLEOTIDE SEQUENCE</scope>
    <source>
        <strain evidence="3">JCM 3086</strain>
    </source>
</reference>
<feature type="compositionally biased region" description="Basic and acidic residues" evidence="1">
    <location>
        <begin position="303"/>
        <end position="313"/>
    </location>
</feature>
<evidence type="ECO:0000313" key="4">
    <source>
        <dbReference type="Proteomes" id="UP000657574"/>
    </source>
</evidence>
<evidence type="ECO:0000259" key="2">
    <source>
        <dbReference type="Pfam" id="PF20568"/>
    </source>
</evidence>
<comment type="caution">
    <text evidence="3">The sequence shown here is derived from an EMBL/GenBank/DDBJ whole genome shotgun (WGS) entry which is preliminary data.</text>
</comment>
<dbReference type="InterPro" id="IPR046704">
    <property type="entry name" value="DUF6777"/>
</dbReference>
<proteinExistence type="predicted"/>
<accession>A0A917KU27</accession>
<feature type="compositionally biased region" description="Pro residues" evidence="1">
    <location>
        <begin position="314"/>
        <end position="324"/>
    </location>
</feature>
<feature type="domain" description="DUF6777" evidence="2">
    <location>
        <begin position="61"/>
        <end position="222"/>
    </location>
</feature>
<dbReference type="EMBL" id="BMQA01000015">
    <property type="protein sequence ID" value="GGJ29919.1"/>
    <property type="molecule type" value="Genomic_DNA"/>
</dbReference>
<organism evidence="3 4">
    <name type="scientific">Streptomyces brasiliensis</name>
    <dbReference type="NCBI Taxonomy" id="1954"/>
    <lineage>
        <taxon>Bacteria</taxon>
        <taxon>Bacillati</taxon>
        <taxon>Actinomycetota</taxon>
        <taxon>Actinomycetes</taxon>
        <taxon>Kitasatosporales</taxon>
        <taxon>Streptomycetaceae</taxon>
        <taxon>Streptomyces</taxon>
    </lineage>
</organism>
<protein>
    <recommendedName>
        <fullName evidence="2">DUF6777 domain-containing protein</fullName>
    </recommendedName>
</protein>
<evidence type="ECO:0000256" key="1">
    <source>
        <dbReference type="SAM" id="MobiDB-lite"/>
    </source>
</evidence>
<dbReference type="AlphaFoldDB" id="A0A917KU27"/>
<name>A0A917KU27_9ACTN</name>
<feature type="compositionally biased region" description="Polar residues" evidence="1">
    <location>
        <begin position="24"/>
        <end position="44"/>
    </location>
</feature>
<feature type="compositionally biased region" description="Low complexity" evidence="1">
    <location>
        <begin position="248"/>
        <end position="277"/>
    </location>
</feature>
<feature type="region of interest" description="Disordered" evidence="1">
    <location>
        <begin position="1"/>
        <end position="54"/>
    </location>
</feature>